<dbReference type="Gene3D" id="3.40.710.10">
    <property type="entry name" value="DD-peptidase/beta-lactamase superfamily"/>
    <property type="match status" value="1"/>
</dbReference>
<dbReference type="SUPFAM" id="SSF56601">
    <property type="entry name" value="beta-lactamase/transpeptidase-like"/>
    <property type="match status" value="1"/>
</dbReference>
<dbReference type="InterPro" id="IPR012338">
    <property type="entry name" value="Beta-lactam/transpept-like"/>
</dbReference>
<gene>
    <name evidence="4" type="ORF">OCL06_15350</name>
</gene>
<feature type="domain" description="Beta-lactamase-related" evidence="3">
    <location>
        <begin position="40"/>
        <end position="343"/>
    </location>
</feature>
<reference evidence="5" key="1">
    <citation type="submission" date="2023-07" db="EMBL/GenBank/DDBJ databases">
        <title>Study on multiphase classification of strain Alteromonas salexigens isolated from the Yellow Sea.</title>
        <authorList>
            <person name="Sun L."/>
        </authorList>
    </citation>
    <scope>NUCLEOTIDE SEQUENCE [LARGE SCALE GENOMIC DNA]</scope>
    <source>
        <strain evidence="5">ASW11-19</strain>
    </source>
</reference>
<dbReference type="EMBL" id="JAOTJC010000013">
    <property type="protein sequence ID" value="MCU7555965.1"/>
    <property type="molecule type" value="Genomic_DNA"/>
</dbReference>
<dbReference type="InterPro" id="IPR050491">
    <property type="entry name" value="AmpC-like"/>
</dbReference>
<keyword evidence="2" id="KW-0472">Membrane</keyword>
<comment type="subcellular location">
    <subcellularLocation>
        <location evidence="1">Membrane</location>
    </subcellularLocation>
</comment>
<evidence type="ECO:0000259" key="3">
    <source>
        <dbReference type="Pfam" id="PF00144"/>
    </source>
</evidence>
<dbReference type="Pfam" id="PF00144">
    <property type="entry name" value="Beta-lactamase"/>
    <property type="match status" value="1"/>
</dbReference>
<comment type="caution">
    <text evidence="4">The sequence shown here is derived from an EMBL/GenBank/DDBJ whole genome shotgun (WGS) entry which is preliminary data.</text>
</comment>
<evidence type="ECO:0000256" key="2">
    <source>
        <dbReference type="ARBA" id="ARBA00023136"/>
    </source>
</evidence>
<dbReference type="RefSeq" id="WP_262996152.1">
    <property type="nucleotide sequence ID" value="NZ_JAOTJC010000013.1"/>
</dbReference>
<dbReference type="PROSITE" id="PS51257">
    <property type="entry name" value="PROKAR_LIPOPROTEIN"/>
    <property type="match status" value="1"/>
</dbReference>
<proteinExistence type="predicted"/>
<evidence type="ECO:0000313" key="5">
    <source>
        <dbReference type="Proteomes" id="UP001209257"/>
    </source>
</evidence>
<dbReference type="PANTHER" id="PTHR46825:SF11">
    <property type="entry name" value="PENICILLIN-BINDING PROTEIN 4"/>
    <property type="match status" value="1"/>
</dbReference>
<dbReference type="PANTHER" id="PTHR46825">
    <property type="entry name" value="D-ALANYL-D-ALANINE-CARBOXYPEPTIDASE/ENDOPEPTIDASE AMPH"/>
    <property type="match status" value="1"/>
</dbReference>
<protein>
    <submittedName>
        <fullName evidence="4">Beta-lactamase family protein</fullName>
    </submittedName>
</protein>
<name>A0ABT2VRM5_9ALTE</name>
<dbReference type="InterPro" id="IPR001466">
    <property type="entry name" value="Beta-lactam-related"/>
</dbReference>
<evidence type="ECO:0000256" key="1">
    <source>
        <dbReference type="ARBA" id="ARBA00004370"/>
    </source>
</evidence>
<organism evidence="4 5">
    <name type="scientific">Alteromonas salexigens</name>
    <dbReference type="NCBI Taxonomy" id="2982530"/>
    <lineage>
        <taxon>Bacteria</taxon>
        <taxon>Pseudomonadati</taxon>
        <taxon>Pseudomonadota</taxon>
        <taxon>Gammaproteobacteria</taxon>
        <taxon>Alteromonadales</taxon>
        <taxon>Alteromonadaceae</taxon>
        <taxon>Alteromonas/Salinimonas group</taxon>
        <taxon>Alteromonas</taxon>
    </lineage>
</organism>
<dbReference type="Proteomes" id="UP001209257">
    <property type="component" value="Unassembled WGS sequence"/>
</dbReference>
<sequence length="370" mass="42052">MQSTGARTVVIILISIFLAGCSTSTTELSETINEQLKVNSEKHGIPAQALMIMHNQAVMFRNNLGINDVNSAKPISNEAVFPIYSITKLFASTIVMQLHEEGRLELSDYVSKYVDNLPINWQKIRVQQLLNHTSGLPEYYNCKNKECKFPVSFETAISRIRNAPMLFEPDAQMQYNQTNYLLLKSVIESVTETSYRKLVYSRIFKPLNLQNTWLGLESVPKQRLVTAYHSNSGSTLQENEATFPDYSISHADAYSTLGDLSKFLSAIAQGHLISKQSLMGYWQPYRLSNGDEGYFASGWDYNKAGNWQELGHDGGGLVRVRILFQENLDDHYVIVYLTNGNKDGVWSRNLVDSVQYLVMPDLFSRIVMRW</sequence>
<keyword evidence="5" id="KW-1185">Reference proteome</keyword>
<accession>A0ABT2VRM5</accession>
<evidence type="ECO:0000313" key="4">
    <source>
        <dbReference type="EMBL" id="MCU7555965.1"/>
    </source>
</evidence>